<feature type="chain" id="PRO_5021793312" description="DUF1496 domain-containing protein" evidence="1">
    <location>
        <begin position="23"/>
        <end position="100"/>
    </location>
</feature>
<keyword evidence="3" id="KW-1185">Reference proteome</keyword>
<dbReference type="AlphaFoldDB" id="A0A510XYS8"/>
<evidence type="ECO:0000256" key="1">
    <source>
        <dbReference type="SAM" id="SignalP"/>
    </source>
</evidence>
<proteinExistence type="predicted"/>
<organism evidence="2 3">
    <name type="scientific">Pseudoalteromonas espejiana</name>
    <dbReference type="NCBI Taxonomy" id="28107"/>
    <lineage>
        <taxon>Bacteria</taxon>
        <taxon>Pseudomonadati</taxon>
        <taxon>Pseudomonadota</taxon>
        <taxon>Gammaproteobacteria</taxon>
        <taxon>Alteromonadales</taxon>
        <taxon>Pseudoalteromonadaceae</taxon>
        <taxon>Pseudoalteromonas</taxon>
    </lineage>
</organism>
<dbReference type="OrthoDB" id="6400575at2"/>
<gene>
    <name evidence="2" type="ORF">PES01_30280</name>
</gene>
<name>A0A510XYS8_9GAMM</name>
<evidence type="ECO:0000313" key="2">
    <source>
        <dbReference type="EMBL" id="GEK56183.1"/>
    </source>
</evidence>
<dbReference type="Proteomes" id="UP000321419">
    <property type="component" value="Unassembled WGS sequence"/>
</dbReference>
<comment type="caution">
    <text evidence="2">The sequence shown here is derived from an EMBL/GenBank/DDBJ whole genome shotgun (WGS) entry which is preliminary data.</text>
</comment>
<evidence type="ECO:0000313" key="3">
    <source>
        <dbReference type="Proteomes" id="UP000321419"/>
    </source>
</evidence>
<dbReference type="InterPro" id="IPR009971">
    <property type="entry name" value="DUF1496"/>
</dbReference>
<sequence>MRHIMVLFIFLIALTLAPSSYAKTLKTHSVIDANEIINRGDICWYDNKRYSEGALLQVQSFILVCAPSNPQHINSGLIWLKLDKKGKAVYPTKPKTITVN</sequence>
<reference evidence="2 3" key="1">
    <citation type="submission" date="2019-07" db="EMBL/GenBank/DDBJ databases">
        <title>Whole genome shotgun sequence of Pseudoalteromonas espejiana NBRC 102222.</title>
        <authorList>
            <person name="Hosoyama A."/>
            <person name="Uohara A."/>
            <person name="Ohji S."/>
            <person name="Ichikawa N."/>
        </authorList>
    </citation>
    <scope>NUCLEOTIDE SEQUENCE [LARGE SCALE GENOMIC DNA]</scope>
    <source>
        <strain evidence="2 3">NBRC 102222</strain>
    </source>
</reference>
<keyword evidence="1" id="KW-0732">Signal</keyword>
<feature type="signal peptide" evidence="1">
    <location>
        <begin position="1"/>
        <end position="22"/>
    </location>
</feature>
<dbReference type="Pfam" id="PF07383">
    <property type="entry name" value="DUF1496"/>
    <property type="match status" value="1"/>
</dbReference>
<dbReference type="EMBL" id="BJUM01000033">
    <property type="protein sequence ID" value="GEK56183.1"/>
    <property type="molecule type" value="Genomic_DNA"/>
</dbReference>
<accession>A0A510XYS8</accession>
<protein>
    <recommendedName>
        <fullName evidence="4">DUF1496 domain-containing protein</fullName>
    </recommendedName>
</protein>
<evidence type="ECO:0008006" key="4">
    <source>
        <dbReference type="Google" id="ProtNLM"/>
    </source>
</evidence>